<reference evidence="3 4" key="1">
    <citation type="submission" date="2019-11" db="EMBL/GenBank/DDBJ databases">
        <title>Comparative genomics of hydrocarbon-degrading Desulfosarcina strains.</title>
        <authorList>
            <person name="Watanabe M."/>
            <person name="Kojima H."/>
            <person name="Fukui M."/>
        </authorList>
    </citation>
    <scope>NUCLEOTIDE SEQUENCE [LARGE SCALE GENOMIC DNA]</scope>
    <source>
        <strain evidence="4">oXyS1</strain>
    </source>
</reference>
<evidence type="ECO:0000313" key="4">
    <source>
        <dbReference type="Proteomes" id="UP000422108"/>
    </source>
</evidence>
<dbReference type="InterPro" id="IPR017740">
    <property type="entry name" value="TssA-like"/>
</dbReference>
<gene>
    <name evidence="3" type="ORF">DSCOOX_19560</name>
</gene>
<dbReference type="PANTHER" id="PTHR37951:SF1">
    <property type="entry name" value="TYPE VI SECRETION SYSTEM COMPONENT TSSA1"/>
    <property type="match status" value="1"/>
</dbReference>
<dbReference type="RefSeq" id="WP_155310045.1">
    <property type="nucleotide sequence ID" value="NZ_AP021879.1"/>
</dbReference>
<protein>
    <recommendedName>
        <fullName evidence="2">ImpA N-terminal domain-containing protein</fullName>
    </recommendedName>
</protein>
<organism evidence="3 4">
    <name type="scientific">Desulfosarcina ovata subsp. ovata</name>
    <dbReference type="NCBI Taxonomy" id="2752305"/>
    <lineage>
        <taxon>Bacteria</taxon>
        <taxon>Pseudomonadati</taxon>
        <taxon>Thermodesulfobacteriota</taxon>
        <taxon>Desulfobacteria</taxon>
        <taxon>Desulfobacterales</taxon>
        <taxon>Desulfosarcinaceae</taxon>
        <taxon>Desulfosarcina</taxon>
    </lineage>
</organism>
<feature type="compositionally biased region" description="Low complexity" evidence="1">
    <location>
        <begin position="275"/>
        <end position="284"/>
    </location>
</feature>
<dbReference type="Proteomes" id="UP000422108">
    <property type="component" value="Chromosome"/>
</dbReference>
<feature type="domain" description="ImpA N-terminal" evidence="2">
    <location>
        <begin position="8"/>
        <end position="129"/>
    </location>
</feature>
<evidence type="ECO:0000313" key="3">
    <source>
        <dbReference type="EMBL" id="BBO88776.1"/>
    </source>
</evidence>
<dbReference type="Pfam" id="PF06812">
    <property type="entry name" value="ImpA_N"/>
    <property type="match status" value="1"/>
</dbReference>
<keyword evidence="4" id="KW-1185">Reference proteome</keyword>
<evidence type="ECO:0000256" key="1">
    <source>
        <dbReference type="SAM" id="MobiDB-lite"/>
    </source>
</evidence>
<dbReference type="Pfam" id="PF16989">
    <property type="entry name" value="T6SS_VasJ"/>
    <property type="match status" value="1"/>
</dbReference>
<accession>A0A5K8A8I3</accession>
<dbReference type="InterPro" id="IPR017739">
    <property type="entry name" value="T6SS-assoc_VCA0119"/>
</dbReference>
<feature type="compositionally biased region" description="Acidic residues" evidence="1">
    <location>
        <begin position="249"/>
        <end position="261"/>
    </location>
</feature>
<dbReference type="AlphaFoldDB" id="A0A5K8A8I3"/>
<dbReference type="InterPro" id="IPR010657">
    <property type="entry name" value="ImpA_N"/>
</dbReference>
<sequence length="435" mass="48692">MIDIEAILTPIEGENPAGENLRYTEAYDAIQESRREDDQMDRGDWDREIKTADWEAVRRLAVEALSEKTKDLQIGVWLVESLIKTEGFNGLDVGLQVLAGLLENFWEHLYPEIEDDDLDYRIGPLEFFNDKLWVVIRQIAVTDPKVAGGGYSWLQWKESTEVGTNQEAIAEGKVGTEAFEKAQTQSSKKFYETLNSQIEASLASFLRFDDLLDEKFGHEAPRTADLKQAVEDCQRFVAKVLKQKKELDPDPDPVEETEESQPGEPGPGNEDETTAEASAASSSAPRPVAATGSVQGQIVVGMISDTEPHEAAVWNSALTALKNEGIKKALDILFSASCSVSSIRSKNRYRLLMARLCLQASRPDLARPIAEELNTLVEELGLERWESPVWVADVLGALYRCLIQEEEGSEDHYRAEEIFKKMCTIDLTKALQHKQ</sequence>
<evidence type="ECO:0000259" key="2">
    <source>
        <dbReference type="Pfam" id="PF06812"/>
    </source>
</evidence>
<proteinExistence type="predicted"/>
<dbReference type="PANTHER" id="PTHR37951">
    <property type="entry name" value="CYTOPLASMIC PROTEIN-RELATED"/>
    <property type="match status" value="1"/>
</dbReference>
<dbReference type="EMBL" id="AP021879">
    <property type="protein sequence ID" value="BBO88776.1"/>
    <property type="molecule type" value="Genomic_DNA"/>
</dbReference>
<feature type="region of interest" description="Disordered" evidence="1">
    <location>
        <begin position="242"/>
        <end position="290"/>
    </location>
</feature>
<dbReference type="NCBIfam" id="TIGR03363">
    <property type="entry name" value="VI_chp_8"/>
    <property type="match status" value="1"/>
</dbReference>
<name>A0A5K8A8I3_9BACT</name>